<dbReference type="Gene3D" id="3.90.1580.10">
    <property type="entry name" value="paralog of FGE (formylglycine-generating enzyme)"/>
    <property type="match status" value="1"/>
</dbReference>
<feature type="domain" description="Sulfatase-modifying factor enzyme-like" evidence="1">
    <location>
        <begin position="45"/>
        <end position="269"/>
    </location>
</feature>
<dbReference type="SUPFAM" id="SSF56436">
    <property type="entry name" value="C-type lectin-like"/>
    <property type="match status" value="1"/>
</dbReference>
<dbReference type="GO" id="GO:0120147">
    <property type="term" value="F:formylglycine-generating oxidase activity"/>
    <property type="evidence" value="ECO:0007669"/>
    <property type="project" value="TreeGrafter"/>
</dbReference>
<evidence type="ECO:0000313" key="2">
    <source>
        <dbReference type="EMBL" id="PWQ97124.1"/>
    </source>
</evidence>
<evidence type="ECO:0000313" key="3">
    <source>
        <dbReference type="Proteomes" id="UP000245539"/>
    </source>
</evidence>
<dbReference type="AlphaFoldDB" id="A0A317CEN6"/>
<dbReference type="PANTHER" id="PTHR23150:SF19">
    <property type="entry name" value="FORMYLGLYCINE-GENERATING ENZYME"/>
    <property type="match status" value="1"/>
</dbReference>
<accession>A0A317CEN6</accession>
<dbReference type="InterPro" id="IPR016187">
    <property type="entry name" value="CTDL_fold"/>
</dbReference>
<dbReference type="Pfam" id="PF03781">
    <property type="entry name" value="FGE-sulfatase"/>
    <property type="match status" value="1"/>
</dbReference>
<dbReference type="EMBL" id="QGKM01000028">
    <property type="protein sequence ID" value="PWQ97124.1"/>
    <property type="molecule type" value="Genomic_DNA"/>
</dbReference>
<dbReference type="OrthoDB" id="9768004at2"/>
<protein>
    <submittedName>
        <fullName evidence="2">Formylglycine-generating enzyme family protein</fullName>
    </submittedName>
</protein>
<proteinExistence type="predicted"/>
<dbReference type="RefSeq" id="WP_109837754.1">
    <property type="nucleotide sequence ID" value="NZ_QGKM01000028.1"/>
</dbReference>
<organism evidence="2 3">
    <name type="scientific">Leucothrix pacifica</name>
    <dbReference type="NCBI Taxonomy" id="1247513"/>
    <lineage>
        <taxon>Bacteria</taxon>
        <taxon>Pseudomonadati</taxon>
        <taxon>Pseudomonadota</taxon>
        <taxon>Gammaproteobacteria</taxon>
        <taxon>Thiotrichales</taxon>
        <taxon>Thiotrichaceae</taxon>
        <taxon>Leucothrix</taxon>
    </lineage>
</organism>
<name>A0A317CEN6_9GAMM</name>
<dbReference type="PANTHER" id="PTHR23150">
    <property type="entry name" value="SULFATASE MODIFYING FACTOR 1, 2"/>
    <property type="match status" value="1"/>
</dbReference>
<keyword evidence="3" id="KW-1185">Reference proteome</keyword>
<reference evidence="2 3" key="1">
    <citation type="submission" date="2018-05" db="EMBL/GenBank/DDBJ databases">
        <title>Leucothrix arctica sp. nov., isolated from Arctic seawater.</title>
        <authorList>
            <person name="Choi A."/>
            <person name="Baek K."/>
        </authorList>
    </citation>
    <scope>NUCLEOTIDE SEQUENCE [LARGE SCALE GENOMIC DNA]</scope>
    <source>
        <strain evidence="2 3">JCM 18388</strain>
    </source>
</reference>
<gene>
    <name evidence="2" type="ORF">DKW60_11250</name>
</gene>
<dbReference type="InterPro" id="IPR005532">
    <property type="entry name" value="SUMF_dom"/>
</dbReference>
<sequence length="275" mass="31604">MFNNRIHKIYPKIFPQPWASGWGEDEFGLWMSFTYKGVQQAFRWCEPGVFLMGSPDNEPERVSSETQHEVELGEGFWIADTTVTQALWEVVMEGNPSSFNGKNNPVDSVSWEDAQMFINKINTLEPELKLCLPSEVQWEYACRAETTTSFYFGDQIDFSEVNFDARGVHVIGNDRKYRRKTVAVKLLPPNNWGLYAMHGNVWEWCQDWYVEYPNSSNMELKSNGSLTSGIDKGRVLRGGSWLDGTKGCRSACRYYGFPSFRNNSLGFRLSLNHHS</sequence>
<dbReference type="Proteomes" id="UP000245539">
    <property type="component" value="Unassembled WGS sequence"/>
</dbReference>
<dbReference type="InterPro" id="IPR042095">
    <property type="entry name" value="SUMF_sf"/>
</dbReference>
<dbReference type="InterPro" id="IPR051043">
    <property type="entry name" value="Sulfatase_Mod_Factor_Kinase"/>
</dbReference>
<comment type="caution">
    <text evidence="2">The sequence shown here is derived from an EMBL/GenBank/DDBJ whole genome shotgun (WGS) entry which is preliminary data.</text>
</comment>
<evidence type="ECO:0000259" key="1">
    <source>
        <dbReference type="Pfam" id="PF03781"/>
    </source>
</evidence>